<dbReference type="AlphaFoldDB" id="A0A3E4LPR4"/>
<dbReference type="EMBL" id="QSQN01000021">
    <property type="protein sequence ID" value="RGK39132.1"/>
    <property type="molecule type" value="Genomic_DNA"/>
</dbReference>
<dbReference type="RefSeq" id="WP_117688256.1">
    <property type="nucleotide sequence ID" value="NZ_QSQN01000021.1"/>
</dbReference>
<comment type="caution">
    <text evidence="1">The sequence shown here is derived from an EMBL/GenBank/DDBJ whole genome shotgun (WGS) entry which is preliminary data.</text>
</comment>
<organism evidence="1 2">
    <name type="scientific">[Ruminococcus] lactaris</name>
    <dbReference type="NCBI Taxonomy" id="46228"/>
    <lineage>
        <taxon>Bacteria</taxon>
        <taxon>Bacillati</taxon>
        <taxon>Bacillota</taxon>
        <taxon>Clostridia</taxon>
        <taxon>Lachnospirales</taxon>
        <taxon>Lachnospiraceae</taxon>
        <taxon>Mediterraneibacter</taxon>
    </lineage>
</organism>
<sequence>MKCIYCNSEVELTSSDIITYAITGAKLTKSFVCKTHNAFTNDNYEKKYVADLDFFRNHLGLTTRDGKPIQYKADISIDGTEMHNVKISNRASLYAPKDVVAGVDDNGHKILMAPMERINKISKGKATAVDISDVTLHKTITADSFLGFYAVHSVAKMAYEWYCYINNIEEYKTEYKDIVDYILGNTDGDFVDIILERNYYFAIDQLSEVGTNAFFQYDDIDGYRYVVFDFWKTIAYRVRICKSPNGVIPEIKSFFFELYLYHIDGSKTKTAFGAYPLDGKTKSAFITIKPEDMKIDLWREFMKRIEKIMSTMVLSIYTLKKEVDLISLKLKKYDEGKIDVAQLLGFEENNIVTVIEIISLLHANKDKYDKTKSFNSNLPIILNLRGDTIGRTIEDKEKFIKTLVERDKSKTLSEYIWQGIFTFQEIYGYEMKLINQE</sequence>
<reference evidence="1 2" key="1">
    <citation type="submission" date="2018-08" db="EMBL/GenBank/DDBJ databases">
        <title>A genome reference for cultivated species of the human gut microbiota.</title>
        <authorList>
            <person name="Zou Y."/>
            <person name="Xue W."/>
            <person name="Luo G."/>
        </authorList>
    </citation>
    <scope>NUCLEOTIDE SEQUENCE [LARGE SCALE GENOMIC DNA]</scope>
    <source>
        <strain evidence="1 2">TF11-7</strain>
    </source>
</reference>
<protein>
    <submittedName>
        <fullName evidence="1">Uncharacterized protein</fullName>
    </submittedName>
</protein>
<evidence type="ECO:0000313" key="2">
    <source>
        <dbReference type="Proteomes" id="UP000260793"/>
    </source>
</evidence>
<name>A0A3E4LPR4_9FIRM</name>
<gene>
    <name evidence="1" type="ORF">DXD17_08760</name>
</gene>
<proteinExistence type="predicted"/>
<dbReference type="Proteomes" id="UP000260793">
    <property type="component" value="Unassembled WGS sequence"/>
</dbReference>
<evidence type="ECO:0000313" key="1">
    <source>
        <dbReference type="EMBL" id="RGK39132.1"/>
    </source>
</evidence>
<accession>A0A3E4LPR4</accession>